<sequence length="200" mass="21246">MSIKNFSLIGLSSCLLAACGSGGAGTTTTPDGTKINLELSPKGAVEAQTTDGKLQGWNQDSSFYGAWVNNSGQFQEMRYQGTLTPEKNVPNSGTATYYGNAVRNDSISGDVLLDAKSRIHVDFGRKTVSGNIEMPGLRRDITLHEGRLNGAQYSGNASVIGNSGGRYEGGLFGKDYKETAGVVKFNNNPDLDTAFGGKRY</sequence>
<dbReference type="SUPFAM" id="SSF56925">
    <property type="entry name" value="OMPA-like"/>
    <property type="match status" value="1"/>
</dbReference>
<accession>A0AB38DRG5</accession>
<keyword evidence="2" id="KW-0732">Signal</keyword>
<gene>
    <name evidence="4" type="primary">lbpB</name>
    <name evidence="4" type="ORF">SAMEA4504057_01505</name>
</gene>
<protein>
    <submittedName>
        <fullName evidence="4">Lactoferrin-binding protein B (LbpB)</fullName>
    </submittedName>
</protein>
<dbReference type="InterPro" id="IPR014902">
    <property type="entry name" value="FHBP-like_C"/>
</dbReference>
<dbReference type="GO" id="GO:0009279">
    <property type="term" value="C:cell outer membrane"/>
    <property type="evidence" value="ECO:0007669"/>
    <property type="project" value="UniProtKB-SubCell"/>
</dbReference>
<feature type="signal peptide" evidence="2">
    <location>
        <begin position="1"/>
        <end position="17"/>
    </location>
</feature>
<reference evidence="4 5" key="1">
    <citation type="submission" date="2017-06" db="EMBL/GenBank/DDBJ databases">
        <authorList>
            <consortium name="Pathogen Informatics"/>
        </authorList>
    </citation>
    <scope>NUCLEOTIDE SEQUENCE [LARGE SCALE GENOMIC DNA]</scope>
    <source>
        <strain evidence="4 5">NCTC12230</strain>
    </source>
</reference>
<dbReference type="Proteomes" id="UP000215033">
    <property type="component" value="Chromosome 1"/>
</dbReference>
<dbReference type="EMBL" id="LT906434">
    <property type="protein sequence ID" value="SNU79995.1"/>
    <property type="molecule type" value="Genomic_DNA"/>
</dbReference>
<organism evidence="4 5">
    <name type="scientific">Neisseria zoodegmatis</name>
    <dbReference type="NCBI Taxonomy" id="326523"/>
    <lineage>
        <taxon>Bacteria</taxon>
        <taxon>Pseudomonadati</taxon>
        <taxon>Pseudomonadota</taxon>
        <taxon>Betaproteobacteria</taxon>
        <taxon>Neisseriales</taxon>
        <taxon>Neisseriaceae</taxon>
        <taxon>Neisseria</taxon>
    </lineage>
</organism>
<evidence type="ECO:0000313" key="5">
    <source>
        <dbReference type="Proteomes" id="UP000215033"/>
    </source>
</evidence>
<feature type="domain" description="Factor H binding protein-like C-terminal" evidence="3">
    <location>
        <begin position="88"/>
        <end position="182"/>
    </location>
</feature>
<evidence type="ECO:0000259" key="3">
    <source>
        <dbReference type="Pfam" id="PF08794"/>
    </source>
</evidence>
<evidence type="ECO:0000313" key="4">
    <source>
        <dbReference type="EMBL" id="SNU79995.1"/>
    </source>
</evidence>
<dbReference type="InterPro" id="IPR054843">
    <property type="entry name" value="Slam_hemophilin_C"/>
</dbReference>
<dbReference type="KEGG" id="nzo:SAMEA4504057_1505"/>
<dbReference type="Gene3D" id="2.40.160.90">
    <property type="match status" value="1"/>
</dbReference>
<comment type="subcellular location">
    <subcellularLocation>
        <location evidence="1">Cell outer membrane</location>
    </subcellularLocation>
</comment>
<dbReference type="InterPro" id="IPR011250">
    <property type="entry name" value="OMP/PagP_B-barrel"/>
</dbReference>
<dbReference type="Pfam" id="PF08794">
    <property type="entry name" value="FHBP_C"/>
    <property type="match status" value="1"/>
</dbReference>
<dbReference type="NCBIfam" id="NF041636">
    <property type="entry name" value="slam_lipo"/>
    <property type="match status" value="1"/>
</dbReference>
<dbReference type="RefSeq" id="WP_231990469.1">
    <property type="nucleotide sequence ID" value="NZ_LT906434.1"/>
</dbReference>
<dbReference type="PROSITE" id="PS51257">
    <property type="entry name" value="PROKAR_LIPOPROTEIN"/>
    <property type="match status" value="1"/>
</dbReference>
<name>A0AB38DRG5_9NEIS</name>
<evidence type="ECO:0000256" key="1">
    <source>
        <dbReference type="ARBA" id="ARBA00004442"/>
    </source>
</evidence>
<dbReference type="AlphaFoldDB" id="A0AB38DRG5"/>
<proteinExistence type="predicted"/>
<feature type="chain" id="PRO_5044189869" evidence="2">
    <location>
        <begin position="18"/>
        <end position="200"/>
    </location>
</feature>
<evidence type="ECO:0000256" key="2">
    <source>
        <dbReference type="SAM" id="SignalP"/>
    </source>
</evidence>